<evidence type="ECO:0000259" key="5">
    <source>
        <dbReference type="PROSITE" id="PS51007"/>
    </source>
</evidence>
<evidence type="ECO:0000313" key="6">
    <source>
        <dbReference type="EMBL" id="GHB85637.1"/>
    </source>
</evidence>
<dbReference type="GO" id="GO:0009055">
    <property type="term" value="F:electron transfer activity"/>
    <property type="evidence" value="ECO:0007669"/>
    <property type="project" value="InterPro"/>
</dbReference>
<dbReference type="AlphaFoldDB" id="A0A8J3DF52"/>
<organism evidence="6 7">
    <name type="scientific">Persicitalea jodogahamensis</name>
    <dbReference type="NCBI Taxonomy" id="402147"/>
    <lineage>
        <taxon>Bacteria</taxon>
        <taxon>Pseudomonadati</taxon>
        <taxon>Bacteroidota</taxon>
        <taxon>Cytophagia</taxon>
        <taxon>Cytophagales</taxon>
        <taxon>Spirosomataceae</taxon>
        <taxon>Persicitalea</taxon>
    </lineage>
</organism>
<evidence type="ECO:0000256" key="3">
    <source>
        <dbReference type="ARBA" id="ARBA00023004"/>
    </source>
</evidence>
<dbReference type="Gene3D" id="1.10.760.10">
    <property type="entry name" value="Cytochrome c-like domain"/>
    <property type="match status" value="1"/>
</dbReference>
<dbReference type="InterPro" id="IPR051459">
    <property type="entry name" value="Cytochrome_c-type_DH"/>
</dbReference>
<dbReference type="GO" id="GO:0020037">
    <property type="term" value="F:heme binding"/>
    <property type="evidence" value="ECO:0007669"/>
    <property type="project" value="InterPro"/>
</dbReference>
<dbReference type="InterPro" id="IPR009056">
    <property type="entry name" value="Cyt_c-like_dom"/>
</dbReference>
<evidence type="ECO:0000256" key="4">
    <source>
        <dbReference type="PROSITE-ProRule" id="PRU00433"/>
    </source>
</evidence>
<evidence type="ECO:0000256" key="1">
    <source>
        <dbReference type="ARBA" id="ARBA00022617"/>
    </source>
</evidence>
<protein>
    <recommendedName>
        <fullName evidence="5">Cytochrome c domain-containing protein</fullName>
    </recommendedName>
</protein>
<proteinExistence type="predicted"/>
<dbReference type="GO" id="GO:0046872">
    <property type="term" value="F:metal ion binding"/>
    <property type="evidence" value="ECO:0007669"/>
    <property type="project" value="UniProtKB-KW"/>
</dbReference>
<dbReference type="Proteomes" id="UP000598271">
    <property type="component" value="Unassembled WGS sequence"/>
</dbReference>
<evidence type="ECO:0000256" key="2">
    <source>
        <dbReference type="ARBA" id="ARBA00022723"/>
    </source>
</evidence>
<dbReference type="PROSITE" id="PS51007">
    <property type="entry name" value="CYTC"/>
    <property type="match status" value="1"/>
</dbReference>
<accession>A0A8J3DF52</accession>
<dbReference type="PANTHER" id="PTHR35008">
    <property type="entry name" value="BLL4482 PROTEIN-RELATED"/>
    <property type="match status" value="1"/>
</dbReference>
<comment type="caution">
    <text evidence="6">The sequence shown here is derived from an EMBL/GenBank/DDBJ whole genome shotgun (WGS) entry which is preliminary data.</text>
</comment>
<dbReference type="InterPro" id="IPR036909">
    <property type="entry name" value="Cyt_c-like_dom_sf"/>
</dbReference>
<evidence type="ECO:0000313" key="7">
    <source>
        <dbReference type="Proteomes" id="UP000598271"/>
    </source>
</evidence>
<dbReference type="Pfam" id="PF00034">
    <property type="entry name" value="Cytochrom_C"/>
    <property type="match status" value="1"/>
</dbReference>
<dbReference type="EMBL" id="BMXF01000006">
    <property type="protein sequence ID" value="GHB85637.1"/>
    <property type="molecule type" value="Genomic_DNA"/>
</dbReference>
<keyword evidence="1 4" id="KW-0349">Heme</keyword>
<keyword evidence="7" id="KW-1185">Reference proteome</keyword>
<sequence>MAAGKLVYNQNCLVCHQADGGGVPHLNPPLSQTDYVLGEKARLIGVVLNGLDAHEPINDEVYSNVMPAHNFLTDQQIADVLTFVRNSFENKASAVSVAEVKAERAKKK</sequence>
<keyword evidence="3 4" id="KW-0408">Iron</keyword>
<feature type="domain" description="Cytochrome c" evidence="5">
    <location>
        <begin position="1"/>
        <end position="88"/>
    </location>
</feature>
<name>A0A8J3DF52_9BACT</name>
<keyword evidence="2 4" id="KW-0479">Metal-binding</keyword>
<dbReference type="PANTHER" id="PTHR35008:SF8">
    <property type="entry name" value="ALCOHOL DEHYDROGENASE CYTOCHROME C SUBUNIT"/>
    <property type="match status" value="1"/>
</dbReference>
<reference evidence="6 7" key="1">
    <citation type="journal article" date="2014" name="Int. J. Syst. Evol. Microbiol.">
        <title>Complete genome sequence of Corynebacterium casei LMG S-19264T (=DSM 44701T), isolated from a smear-ripened cheese.</title>
        <authorList>
            <consortium name="US DOE Joint Genome Institute (JGI-PGF)"/>
            <person name="Walter F."/>
            <person name="Albersmeier A."/>
            <person name="Kalinowski J."/>
            <person name="Ruckert C."/>
        </authorList>
    </citation>
    <scope>NUCLEOTIDE SEQUENCE [LARGE SCALE GENOMIC DNA]</scope>
    <source>
        <strain evidence="6 7">KCTC 12866</strain>
    </source>
</reference>
<dbReference type="SUPFAM" id="SSF46626">
    <property type="entry name" value="Cytochrome c"/>
    <property type="match status" value="1"/>
</dbReference>
<gene>
    <name evidence="6" type="ORF">GCM10007390_46340</name>
</gene>